<name>A0A4R8C5X0_9ACTN</name>
<evidence type="ECO:0000313" key="2">
    <source>
        <dbReference type="Proteomes" id="UP000295146"/>
    </source>
</evidence>
<accession>A0A4R8C5X0</accession>
<dbReference type="RefSeq" id="WP_134105751.1">
    <property type="nucleotide sequence ID" value="NZ_SODP01000002.1"/>
</dbReference>
<protein>
    <submittedName>
        <fullName evidence="1">Uncharacterized protein</fullName>
    </submittedName>
</protein>
<comment type="caution">
    <text evidence="1">The sequence shown here is derived from an EMBL/GenBank/DDBJ whole genome shotgun (WGS) entry which is preliminary data.</text>
</comment>
<dbReference type="AlphaFoldDB" id="A0A4R8C5X0"/>
<keyword evidence="2" id="KW-1185">Reference proteome</keyword>
<gene>
    <name evidence="1" type="ORF">EV653_4630</name>
</gene>
<reference evidence="1 2" key="1">
    <citation type="submission" date="2019-03" db="EMBL/GenBank/DDBJ databases">
        <title>Genomic Encyclopedia of Type Strains, Phase III (KMG-III): the genomes of soil and plant-associated and newly described type strains.</title>
        <authorList>
            <person name="Whitman W."/>
        </authorList>
    </citation>
    <scope>NUCLEOTIDE SEQUENCE [LARGE SCALE GENOMIC DNA]</scope>
    <source>
        <strain evidence="1 2">VKM Ac-2573</strain>
    </source>
</reference>
<evidence type="ECO:0000313" key="1">
    <source>
        <dbReference type="EMBL" id="TDW70581.1"/>
    </source>
</evidence>
<dbReference type="EMBL" id="SODP01000002">
    <property type="protein sequence ID" value="TDW70581.1"/>
    <property type="molecule type" value="Genomic_DNA"/>
</dbReference>
<proteinExistence type="predicted"/>
<sequence length="84" mass="8980">MAQSDEQQIELSEALNEYVAASDALNAVHGGGAELADRISELKVPADYKEMVETFRRAANRYADALDAVGSGAPVGLREEVEQA</sequence>
<organism evidence="1 2">
    <name type="scientific">Kribbella pratensis</name>
    <dbReference type="NCBI Taxonomy" id="2512112"/>
    <lineage>
        <taxon>Bacteria</taxon>
        <taxon>Bacillati</taxon>
        <taxon>Actinomycetota</taxon>
        <taxon>Actinomycetes</taxon>
        <taxon>Propionibacteriales</taxon>
        <taxon>Kribbellaceae</taxon>
        <taxon>Kribbella</taxon>
    </lineage>
</organism>
<dbReference type="Proteomes" id="UP000295146">
    <property type="component" value="Unassembled WGS sequence"/>
</dbReference>